<dbReference type="GO" id="GO:0046983">
    <property type="term" value="F:protein dimerization activity"/>
    <property type="evidence" value="ECO:0007669"/>
    <property type="project" value="InterPro"/>
</dbReference>
<protein>
    <recommendedName>
        <fullName evidence="2">histidine kinase</fullName>
        <ecNumber evidence="2">2.7.13.3</ecNumber>
    </recommendedName>
</protein>
<evidence type="ECO:0000256" key="5">
    <source>
        <dbReference type="ARBA" id="ARBA00022741"/>
    </source>
</evidence>
<dbReference type="PANTHER" id="PTHR24421:SF10">
    <property type="entry name" value="NITRATE_NITRITE SENSOR PROTEIN NARQ"/>
    <property type="match status" value="1"/>
</dbReference>
<organism evidence="11 12">
    <name type="scientific">Eiseniibacteriota bacterium</name>
    <dbReference type="NCBI Taxonomy" id="2212470"/>
    <lineage>
        <taxon>Bacteria</taxon>
        <taxon>Candidatus Eiseniibacteriota</taxon>
    </lineage>
</organism>
<dbReference type="InterPro" id="IPR036890">
    <property type="entry name" value="HATPase_C_sf"/>
</dbReference>
<gene>
    <name evidence="11" type="ORF">E6K73_02090</name>
</gene>
<evidence type="ECO:0000256" key="4">
    <source>
        <dbReference type="ARBA" id="ARBA00022679"/>
    </source>
</evidence>
<comment type="caution">
    <text evidence="11">The sequence shown here is derived from an EMBL/GenBank/DDBJ whole genome shotgun (WGS) entry which is preliminary data.</text>
</comment>
<evidence type="ECO:0000259" key="9">
    <source>
        <dbReference type="Pfam" id="PF02518"/>
    </source>
</evidence>
<evidence type="ECO:0000259" key="10">
    <source>
        <dbReference type="Pfam" id="PF07730"/>
    </source>
</evidence>
<dbReference type="Pfam" id="PF02518">
    <property type="entry name" value="HATPase_c"/>
    <property type="match status" value="1"/>
</dbReference>
<evidence type="ECO:0000256" key="2">
    <source>
        <dbReference type="ARBA" id="ARBA00012438"/>
    </source>
</evidence>
<keyword evidence="6" id="KW-0418">Kinase</keyword>
<dbReference type="InterPro" id="IPR050482">
    <property type="entry name" value="Sensor_HK_TwoCompSys"/>
</dbReference>
<dbReference type="GO" id="GO:0000155">
    <property type="term" value="F:phosphorelay sensor kinase activity"/>
    <property type="evidence" value="ECO:0007669"/>
    <property type="project" value="InterPro"/>
</dbReference>
<dbReference type="CDD" id="cd16917">
    <property type="entry name" value="HATPase_UhpB-NarQ-NarX-like"/>
    <property type="match status" value="1"/>
</dbReference>
<evidence type="ECO:0000256" key="1">
    <source>
        <dbReference type="ARBA" id="ARBA00000085"/>
    </source>
</evidence>
<dbReference type="AlphaFoldDB" id="A0A538SNF3"/>
<sequence>MSRIESDLESRCASLLGRHLEAGDERTLHDAYELGREALAERVGILDLALPLWRAACAALQAREGEGGRLAQRVESFVLECLSPFEMAHRGAREANEALRRFDERREEQARRIAQELHDEAGQLLAAVHLALDRAARHTAPEGVEPLAQAVDMLRKAEDELRRLAHELRPVVLDDLGLMPALRFLGEGAGRRSGVAVEVTGPEARFPPGVETAIYRAAQEALNNVSRHARASRASINVRRTEREVLCRIQDDGCGFNPDRVLAPGRRSGLGL</sequence>
<feature type="domain" description="Histidine kinase/HSP90-like ATPase" evidence="9">
    <location>
        <begin position="210"/>
        <end position="261"/>
    </location>
</feature>
<feature type="non-terminal residue" evidence="11">
    <location>
        <position position="272"/>
    </location>
</feature>
<keyword evidence="4" id="KW-0808">Transferase</keyword>
<keyword evidence="7" id="KW-0067">ATP-binding</keyword>
<dbReference type="PANTHER" id="PTHR24421">
    <property type="entry name" value="NITRATE/NITRITE SENSOR PROTEIN NARX-RELATED"/>
    <property type="match status" value="1"/>
</dbReference>
<proteinExistence type="predicted"/>
<reference evidence="11 12" key="1">
    <citation type="journal article" date="2019" name="Nat. Microbiol.">
        <title>Mediterranean grassland soil C-N compound turnover is dependent on rainfall and depth, and is mediated by genomically divergent microorganisms.</title>
        <authorList>
            <person name="Diamond S."/>
            <person name="Andeer P.F."/>
            <person name="Li Z."/>
            <person name="Crits-Christoph A."/>
            <person name="Burstein D."/>
            <person name="Anantharaman K."/>
            <person name="Lane K.R."/>
            <person name="Thomas B.C."/>
            <person name="Pan C."/>
            <person name="Northen T.R."/>
            <person name="Banfield J.F."/>
        </authorList>
    </citation>
    <scope>NUCLEOTIDE SEQUENCE [LARGE SCALE GENOMIC DNA]</scope>
    <source>
        <strain evidence="11">WS_3</strain>
    </source>
</reference>
<accession>A0A538SNF3</accession>
<keyword evidence="8" id="KW-0902">Two-component regulatory system</keyword>
<comment type="catalytic activity">
    <reaction evidence="1">
        <text>ATP + protein L-histidine = ADP + protein N-phospho-L-histidine.</text>
        <dbReference type="EC" id="2.7.13.3"/>
    </reaction>
</comment>
<keyword evidence="5" id="KW-0547">Nucleotide-binding</keyword>
<evidence type="ECO:0000313" key="11">
    <source>
        <dbReference type="EMBL" id="TMQ52904.1"/>
    </source>
</evidence>
<evidence type="ECO:0000256" key="6">
    <source>
        <dbReference type="ARBA" id="ARBA00022777"/>
    </source>
</evidence>
<dbReference type="InterPro" id="IPR011712">
    <property type="entry name" value="Sig_transdc_His_kin_sub3_dim/P"/>
</dbReference>
<evidence type="ECO:0000256" key="7">
    <source>
        <dbReference type="ARBA" id="ARBA00022840"/>
    </source>
</evidence>
<keyword evidence="3" id="KW-0597">Phosphoprotein</keyword>
<feature type="domain" description="Signal transduction histidine kinase subgroup 3 dimerisation and phosphoacceptor" evidence="10">
    <location>
        <begin position="111"/>
        <end position="173"/>
    </location>
</feature>
<dbReference type="GO" id="GO:0005524">
    <property type="term" value="F:ATP binding"/>
    <property type="evidence" value="ECO:0007669"/>
    <property type="project" value="UniProtKB-KW"/>
</dbReference>
<name>A0A538SNF3_UNCEI</name>
<dbReference type="GO" id="GO:0016020">
    <property type="term" value="C:membrane"/>
    <property type="evidence" value="ECO:0007669"/>
    <property type="project" value="InterPro"/>
</dbReference>
<evidence type="ECO:0000256" key="8">
    <source>
        <dbReference type="ARBA" id="ARBA00023012"/>
    </source>
</evidence>
<dbReference type="InterPro" id="IPR003594">
    <property type="entry name" value="HATPase_dom"/>
</dbReference>
<dbReference type="Gene3D" id="1.20.5.1930">
    <property type="match status" value="1"/>
</dbReference>
<dbReference type="Pfam" id="PF07730">
    <property type="entry name" value="HisKA_3"/>
    <property type="match status" value="1"/>
</dbReference>
<evidence type="ECO:0000256" key="3">
    <source>
        <dbReference type="ARBA" id="ARBA00022553"/>
    </source>
</evidence>
<dbReference type="EC" id="2.7.13.3" evidence="2"/>
<dbReference type="Proteomes" id="UP000320184">
    <property type="component" value="Unassembled WGS sequence"/>
</dbReference>
<dbReference type="Gene3D" id="3.30.565.10">
    <property type="entry name" value="Histidine kinase-like ATPase, C-terminal domain"/>
    <property type="match status" value="1"/>
</dbReference>
<dbReference type="SUPFAM" id="SSF55874">
    <property type="entry name" value="ATPase domain of HSP90 chaperone/DNA topoisomerase II/histidine kinase"/>
    <property type="match status" value="1"/>
</dbReference>
<dbReference type="EMBL" id="VBOT01000027">
    <property type="protein sequence ID" value="TMQ52904.1"/>
    <property type="molecule type" value="Genomic_DNA"/>
</dbReference>
<evidence type="ECO:0000313" key="12">
    <source>
        <dbReference type="Proteomes" id="UP000320184"/>
    </source>
</evidence>